<comment type="caution">
    <text evidence="6">The sequence shown here is derived from an EMBL/GenBank/DDBJ whole genome shotgun (WGS) entry which is preliminary data.</text>
</comment>
<protein>
    <recommendedName>
        <fullName evidence="5">Cell division protein ZapD</fullName>
    </recommendedName>
    <alternativeName>
        <fullName evidence="5">Z ring-associated protein D</fullName>
    </alternativeName>
</protein>
<keyword evidence="7" id="KW-1185">Reference proteome</keyword>
<reference evidence="6 7" key="1">
    <citation type="journal article" date="2019" name="ISME J.">
        <title>Candidatus Macondimonas diazotrophica, a novel gammaproteobacterial genus dominating crude-oil-contaminated coastal sediments.</title>
        <authorList>
            <person name="Karthikeyan S."/>
            <person name="Konstantinidis K."/>
        </authorList>
    </citation>
    <scope>NUCLEOTIDE SEQUENCE [LARGE SCALE GENOMIC DNA]</scope>
    <source>
        <strain evidence="6 7">KTK01</strain>
    </source>
</reference>
<dbReference type="SUPFAM" id="SSF160950">
    <property type="entry name" value="YacF-like"/>
    <property type="match status" value="1"/>
</dbReference>
<dbReference type="Proteomes" id="UP000297890">
    <property type="component" value="Unassembled WGS sequence"/>
</dbReference>
<dbReference type="InterPro" id="IPR036268">
    <property type="entry name" value="ZapD_sf"/>
</dbReference>
<dbReference type="Gene3D" id="2.60.440.10">
    <property type="entry name" value="YacF-like domains"/>
    <property type="match status" value="1"/>
</dbReference>
<comment type="subunit">
    <text evidence="5">Interacts with FtsZ.</text>
</comment>
<comment type="function">
    <text evidence="5">Cell division factor that enhances FtsZ-ring assembly. Directly interacts with FtsZ and promotes bundling of FtsZ protofilaments, with a reduction in FtsZ GTPase activity.</text>
</comment>
<evidence type="ECO:0000313" key="7">
    <source>
        <dbReference type="Proteomes" id="UP000297890"/>
    </source>
</evidence>
<dbReference type="Gene3D" id="1.10.3900.10">
    <property type="entry name" value="YacF-like"/>
    <property type="match status" value="1"/>
</dbReference>
<dbReference type="PANTHER" id="PTHR39455">
    <property type="entry name" value="CELL DIVISION PROTEIN ZAPD"/>
    <property type="match status" value="1"/>
</dbReference>
<evidence type="ECO:0000256" key="2">
    <source>
        <dbReference type="ARBA" id="ARBA00022618"/>
    </source>
</evidence>
<keyword evidence="1 5" id="KW-0963">Cytoplasm</keyword>
<dbReference type="Pfam" id="PF07072">
    <property type="entry name" value="ZapD"/>
    <property type="match status" value="1"/>
</dbReference>
<evidence type="ECO:0000256" key="5">
    <source>
        <dbReference type="HAMAP-Rule" id="MF_01092"/>
    </source>
</evidence>
<proteinExistence type="inferred from homology"/>
<keyword evidence="3 5" id="KW-0717">Septation</keyword>
<comment type="subcellular location">
    <subcellularLocation>
        <location evidence="5">Cytoplasm</location>
    </subcellularLocation>
    <text evidence="5">Localizes to mid-cell in an FtsZ-dependent manner.</text>
</comment>
<name>A0A4Z0FBU6_9GAMM</name>
<sequence>MVHFEHPLNERIRKFLRLEFVLTQARHPLHGRTAWDARATLGHLLEILDTLGRSDIKSELIAELDRQSQHLERLRQRDGVDQSQLSEVITRLRQLVDRLHALPGQPGYALRHHELLTTFRQRAAIPGGAAPFDLPALHCWLNQPHEKRQLQLEHWLGEFDLLAECVETHNRLIRETARRSQEVAHQGCFEQTLDPERPYQMLRISLPSDSGLFPEISAGRHRLTLRFMHQPDLSQRVVLYRENVPFRLACCGMMS</sequence>
<organism evidence="6 7">
    <name type="scientific">Candidatus Macondimonas diazotrophica</name>
    <dbReference type="NCBI Taxonomy" id="2305248"/>
    <lineage>
        <taxon>Bacteria</taxon>
        <taxon>Pseudomonadati</taxon>
        <taxon>Pseudomonadota</taxon>
        <taxon>Gammaproteobacteria</taxon>
        <taxon>Chromatiales</taxon>
        <taxon>Ectothiorhodospiraceae</taxon>
        <taxon>Candidatus Macondimonas</taxon>
    </lineage>
</organism>
<dbReference type="InterPro" id="IPR009777">
    <property type="entry name" value="ZapD"/>
</dbReference>
<evidence type="ECO:0000313" key="6">
    <source>
        <dbReference type="EMBL" id="TFZ83202.1"/>
    </source>
</evidence>
<gene>
    <name evidence="5 6" type="primary">zapD</name>
    <name evidence="6" type="ORF">E4680_03855</name>
</gene>
<dbReference type="HAMAP" id="MF_01092">
    <property type="entry name" value="ZapD"/>
    <property type="match status" value="1"/>
</dbReference>
<evidence type="ECO:0000256" key="1">
    <source>
        <dbReference type="ARBA" id="ARBA00022490"/>
    </source>
</evidence>
<dbReference type="GO" id="GO:0043093">
    <property type="term" value="P:FtsZ-dependent cytokinesis"/>
    <property type="evidence" value="ECO:0007669"/>
    <property type="project" value="UniProtKB-UniRule"/>
</dbReference>
<dbReference type="GO" id="GO:0005737">
    <property type="term" value="C:cytoplasm"/>
    <property type="evidence" value="ECO:0007669"/>
    <property type="project" value="UniProtKB-SubCell"/>
</dbReference>
<dbReference type="InterPro" id="IPR027462">
    <property type="entry name" value="ZapD_C"/>
</dbReference>
<dbReference type="AlphaFoldDB" id="A0A4Z0FBU6"/>
<dbReference type="PANTHER" id="PTHR39455:SF1">
    <property type="entry name" value="CELL DIVISION PROTEIN ZAPD"/>
    <property type="match status" value="1"/>
</dbReference>
<dbReference type="GO" id="GO:0032153">
    <property type="term" value="C:cell division site"/>
    <property type="evidence" value="ECO:0007669"/>
    <property type="project" value="TreeGrafter"/>
</dbReference>
<evidence type="ECO:0000256" key="3">
    <source>
        <dbReference type="ARBA" id="ARBA00023210"/>
    </source>
</evidence>
<keyword evidence="2 5" id="KW-0132">Cell division</keyword>
<comment type="similarity">
    <text evidence="5">Belongs to the ZapD family.</text>
</comment>
<dbReference type="OrthoDB" id="5294622at2"/>
<keyword evidence="4 5" id="KW-0131">Cell cycle</keyword>
<evidence type="ECO:0000256" key="4">
    <source>
        <dbReference type="ARBA" id="ARBA00023306"/>
    </source>
</evidence>
<dbReference type="EMBL" id="SRIO01000004">
    <property type="protein sequence ID" value="TFZ83202.1"/>
    <property type="molecule type" value="Genomic_DNA"/>
</dbReference>
<accession>A0A4Z0FBU6</accession>
<dbReference type="GO" id="GO:0000917">
    <property type="term" value="P:division septum assembly"/>
    <property type="evidence" value="ECO:0007669"/>
    <property type="project" value="UniProtKB-KW"/>
</dbReference>
<dbReference type="NCBIfam" id="NF003656">
    <property type="entry name" value="PRK05287.1-4"/>
    <property type="match status" value="1"/>
</dbReference>